<dbReference type="PANTHER" id="PTHR37821">
    <property type="entry name" value="AMINO ACID TRANSPORTER YUIF-RELATED"/>
    <property type="match status" value="1"/>
</dbReference>
<evidence type="ECO:0000256" key="1">
    <source>
        <dbReference type="SAM" id="Phobius"/>
    </source>
</evidence>
<sequence>MATLIAVGLIGTYSFVPPGFGAIFQDIVATQVSEAGMVVSSRDVPVPMAIPVLGMLIGLLQPLLYIASQDIIKIMK</sequence>
<reference evidence="2 3" key="1">
    <citation type="journal article" date="2008" name="J. Bacteriol.">
        <title>Complete genome sequence of the mosquitocidal bacterium Bacillus sphaericus C3-41 and comparison with those of closely related Bacillus species.</title>
        <authorList>
            <person name="Hu X."/>
            <person name="Fan W."/>
            <person name="Han B."/>
            <person name="Liu H."/>
            <person name="Zheng D."/>
            <person name="Li Q."/>
            <person name="Dong W."/>
            <person name="Yan J."/>
            <person name="Gao M."/>
            <person name="Berry C."/>
            <person name="Yuan Z."/>
        </authorList>
    </citation>
    <scope>NUCLEOTIDE SEQUENCE [LARGE SCALE GENOMIC DNA]</scope>
    <source>
        <strain evidence="2 3">C3-41</strain>
    </source>
</reference>
<dbReference type="HOGENOM" id="CLU_2650134_0_0_9"/>
<dbReference type="EMBL" id="CP000817">
    <property type="protein sequence ID" value="ACA42062.1"/>
    <property type="molecule type" value="Genomic_DNA"/>
</dbReference>
<dbReference type="KEGG" id="lsp:Bsph_4618"/>
<dbReference type="Proteomes" id="UP000002164">
    <property type="component" value="Chromosome"/>
</dbReference>
<keyword evidence="1" id="KW-0472">Membrane</keyword>
<evidence type="ECO:0000313" key="2">
    <source>
        <dbReference type="EMBL" id="ACA42062.1"/>
    </source>
</evidence>
<gene>
    <name evidence="2" type="ordered locus">Bsph_4618</name>
</gene>
<dbReference type="EnsemblBacteria" id="ACA42062">
    <property type="protein sequence ID" value="ACA42062"/>
    <property type="gene ID" value="Bsph_4618"/>
</dbReference>
<keyword evidence="1" id="KW-1133">Transmembrane helix</keyword>
<accession>B1HMY4</accession>
<feature type="transmembrane region" description="Helical" evidence="1">
    <location>
        <begin position="45"/>
        <end position="67"/>
    </location>
</feature>
<dbReference type="PANTHER" id="PTHR37821:SF1">
    <property type="entry name" value="AMINO ACID TRANSPORTER YUIF-RELATED"/>
    <property type="match status" value="1"/>
</dbReference>
<keyword evidence="1" id="KW-0812">Transmembrane</keyword>
<organism evidence="2 3">
    <name type="scientific">Lysinibacillus sphaericus (strain C3-41)</name>
    <dbReference type="NCBI Taxonomy" id="444177"/>
    <lineage>
        <taxon>Bacteria</taxon>
        <taxon>Bacillati</taxon>
        <taxon>Bacillota</taxon>
        <taxon>Bacilli</taxon>
        <taxon>Bacillales</taxon>
        <taxon>Bacillaceae</taxon>
        <taxon>Lysinibacillus</taxon>
    </lineage>
</organism>
<protein>
    <submittedName>
        <fullName evidence="2">Uncharacterized protein</fullName>
    </submittedName>
</protein>
<evidence type="ECO:0000313" key="3">
    <source>
        <dbReference type="Proteomes" id="UP000002164"/>
    </source>
</evidence>
<name>B1HMY4_LYSSC</name>
<proteinExistence type="predicted"/>
<dbReference type="InterPro" id="IPR052576">
    <property type="entry name" value="AA_Transporter-Related"/>
</dbReference>
<dbReference type="AlphaFoldDB" id="B1HMY4"/>